<comment type="caution">
    <text evidence="1">The sequence shown here is derived from an EMBL/GenBank/DDBJ whole genome shotgun (WGS) entry which is preliminary data.</text>
</comment>
<sequence>MNRTLTIIIAVAAVALLIQSCLPSGKPSRPNQNLLPVVEVFNDKLISVRSVKKRDLEKAIEQFCNMYNQESFRALPRLFAFGEEEFVITFPYDIDFATFCVFVNYLHYPNDIGYDPAIRGWTTAKEKDEWVQRPIDNKKVMLFIPKSDDEYDNVYLTSEENFSVKIGFAIGHHFKPFSHPVEYYEEPIYSFGELVGKEFIDFR</sequence>
<dbReference type="OrthoDB" id="793776at2"/>
<accession>A0A316L3X4</accession>
<protein>
    <recommendedName>
        <fullName evidence="3">Lipoprotein</fullName>
    </recommendedName>
</protein>
<dbReference type="AlphaFoldDB" id="A0A316L3X4"/>
<reference evidence="1 2" key="1">
    <citation type="submission" date="2018-05" db="EMBL/GenBank/DDBJ databases">
        <title>Complete genome sequence of Flagellimonas aquimarina ECD12 isolated from seaweed Ecklonia cava.</title>
        <authorList>
            <person name="Choi S."/>
            <person name="Seong C."/>
        </authorList>
    </citation>
    <scope>NUCLEOTIDE SEQUENCE [LARGE SCALE GENOMIC DNA]</scope>
    <source>
        <strain evidence="1 2">ECD12</strain>
    </source>
</reference>
<dbReference type="EMBL" id="QGEG01000001">
    <property type="protein sequence ID" value="PWL39619.1"/>
    <property type="molecule type" value="Genomic_DNA"/>
</dbReference>
<dbReference type="Proteomes" id="UP000245762">
    <property type="component" value="Unassembled WGS sequence"/>
</dbReference>
<evidence type="ECO:0000313" key="1">
    <source>
        <dbReference type="EMBL" id="PWL39619.1"/>
    </source>
</evidence>
<organism evidence="1 2">
    <name type="scientific">Flagellimonas aquimarina</name>
    <dbReference type="NCBI Taxonomy" id="2201895"/>
    <lineage>
        <taxon>Bacteria</taxon>
        <taxon>Pseudomonadati</taxon>
        <taxon>Bacteroidota</taxon>
        <taxon>Flavobacteriia</taxon>
        <taxon>Flavobacteriales</taxon>
        <taxon>Flavobacteriaceae</taxon>
        <taxon>Flagellimonas</taxon>
    </lineage>
</organism>
<dbReference type="RefSeq" id="WP_109659671.1">
    <property type="nucleotide sequence ID" value="NZ_QGEG01000001.1"/>
</dbReference>
<dbReference type="PROSITE" id="PS51257">
    <property type="entry name" value="PROKAR_LIPOPROTEIN"/>
    <property type="match status" value="1"/>
</dbReference>
<evidence type="ECO:0000313" key="2">
    <source>
        <dbReference type="Proteomes" id="UP000245762"/>
    </source>
</evidence>
<proteinExistence type="predicted"/>
<gene>
    <name evidence="1" type="ORF">DKG77_01950</name>
</gene>
<evidence type="ECO:0008006" key="3">
    <source>
        <dbReference type="Google" id="ProtNLM"/>
    </source>
</evidence>
<name>A0A316L3X4_9FLAO</name>
<keyword evidence="2" id="KW-1185">Reference proteome</keyword>